<dbReference type="EMBL" id="AUNB01000012">
    <property type="protein sequence ID" value="KEO61009.1"/>
    <property type="molecule type" value="Genomic_DNA"/>
</dbReference>
<evidence type="ECO:0000313" key="2">
    <source>
        <dbReference type="Proteomes" id="UP000027471"/>
    </source>
</evidence>
<comment type="caution">
    <text evidence="1">The sequence shown here is derived from an EMBL/GenBank/DDBJ whole genome shotgun (WGS) entry which is preliminary data.</text>
</comment>
<accession>A0A074JWZ9</accession>
<protein>
    <submittedName>
        <fullName evidence="1">Uncharacterized protein</fullName>
    </submittedName>
</protein>
<proteinExistence type="predicted"/>
<dbReference type="Proteomes" id="UP000027471">
    <property type="component" value="Unassembled WGS sequence"/>
</dbReference>
<gene>
    <name evidence="1" type="ORF">DT23_11520</name>
</gene>
<sequence length="40" mass="4269">MRAKFCSLVENIPQSFANPAGLFIGRGARAGFANSRATQL</sequence>
<name>A0A074JWZ9_9RHOB</name>
<dbReference type="AlphaFoldDB" id="A0A074JWZ9"/>
<organism evidence="1 2">
    <name type="scientific">Thioclava indica</name>
    <dbReference type="NCBI Taxonomy" id="1353528"/>
    <lineage>
        <taxon>Bacteria</taxon>
        <taxon>Pseudomonadati</taxon>
        <taxon>Pseudomonadota</taxon>
        <taxon>Alphaproteobacteria</taxon>
        <taxon>Rhodobacterales</taxon>
        <taxon>Paracoccaceae</taxon>
        <taxon>Thioclava</taxon>
    </lineage>
</organism>
<reference evidence="1 2" key="1">
    <citation type="journal article" date="2015" name="Antonie Van Leeuwenhoek">
        <title>Thioclava indica sp. nov., isolated from surface seawater of the Indian Ocean.</title>
        <authorList>
            <person name="Liu Y."/>
            <person name="Lai Q."/>
            <person name="Du J."/>
            <person name="Xu H."/>
            <person name="Jiang L."/>
            <person name="Shao Z."/>
        </authorList>
    </citation>
    <scope>NUCLEOTIDE SEQUENCE [LARGE SCALE GENOMIC DNA]</scope>
    <source>
        <strain evidence="1 2">DT23-4</strain>
    </source>
</reference>
<keyword evidence="2" id="KW-1185">Reference proteome</keyword>
<evidence type="ECO:0000313" key="1">
    <source>
        <dbReference type="EMBL" id="KEO61009.1"/>
    </source>
</evidence>